<name>A0A3S4VFK7_MYCCI</name>
<gene>
    <name evidence="1" type="ORF">NCTC10485_04741</name>
</gene>
<protein>
    <submittedName>
        <fullName evidence="1">Uncharacterized protein</fullName>
    </submittedName>
</protein>
<dbReference type="RefSeq" id="WP_126335961.1">
    <property type="nucleotide sequence ID" value="NZ_AP022604.1"/>
</dbReference>
<evidence type="ECO:0000313" key="1">
    <source>
        <dbReference type="EMBL" id="VEG50423.1"/>
    </source>
</evidence>
<dbReference type="Proteomes" id="UP000282551">
    <property type="component" value="Chromosome"/>
</dbReference>
<dbReference type="OrthoDB" id="4555700at2"/>
<dbReference type="AlphaFoldDB" id="A0A3S4VFK7"/>
<sequence>MPATLAHDEYPAVENSLKYQLTVVASSVLEAVTTSGGWLFDRVMAGWEVNVLLPDPDDVRPLSILGARAFALETTLAESQGHEPQGLAVSAQMFARDERIGRQVRTALRRGDTEVTFWGAELPAGVGYRAVVVEHQLTAAAHAFKNRALALAAAPAAGRTERFFVGGAGYSGL</sequence>
<keyword evidence="2" id="KW-1185">Reference proteome</keyword>
<proteinExistence type="predicted"/>
<reference evidence="1 2" key="1">
    <citation type="submission" date="2018-12" db="EMBL/GenBank/DDBJ databases">
        <authorList>
            <consortium name="Pathogen Informatics"/>
        </authorList>
    </citation>
    <scope>NUCLEOTIDE SEQUENCE [LARGE SCALE GENOMIC DNA]</scope>
    <source>
        <strain evidence="1 2">NCTC10485</strain>
    </source>
</reference>
<organism evidence="1 2">
    <name type="scientific">Mycolicibacterium chitae</name>
    <name type="common">Mycobacterium chitae</name>
    <dbReference type="NCBI Taxonomy" id="1792"/>
    <lineage>
        <taxon>Bacteria</taxon>
        <taxon>Bacillati</taxon>
        <taxon>Actinomycetota</taxon>
        <taxon>Actinomycetes</taxon>
        <taxon>Mycobacteriales</taxon>
        <taxon>Mycobacteriaceae</taxon>
        <taxon>Mycolicibacterium</taxon>
    </lineage>
</organism>
<evidence type="ECO:0000313" key="2">
    <source>
        <dbReference type="Proteomes" id="UP000282551"/>
    </source>
</evidence>
<dbReference type="EMBL" id="LR134355">
    <property type="protein sequence ID" value="VEG50423.1"/>
    <property type="molecule type" value="Genomic_DNA"/>
</dbReference>
<accession>A0A3S4VFK7</accession>